<name>A0A6J5NII5_9CAUD</name>
<dbReference type="InterPro" id="IPR022344">
    <property type="entry name" value="GTA_major-tail"/>
</dbReference>
<sequence>MAGANGRQLTIEWGATPTTLVGVRSRGYTVTNDYVDVTTDDDNGWRTLLSNPGLRSMEVTVSGISSDQVLIGEIMAANVASRTLEVEFPITTGKLAGSFLVSSFEQSGEHDGAVEFSATFMSNGVVTYTAGT</sequence>
<dbReference type="Pfam" id="PF06199">
    <property type="entry name" value="Phage_tail_2"/>
    <property type="match status" value="1"/>
</dbReference>
<accession>A0A6J5NII5</accession>
<protein>
    <submittedName>
        <fullName evidence="1">COG5437 Predicted secreted protein</fullName>
    </submittedName>
</protein>
<proteinExistence type="predicted"/>
<dbReference type="InterPro" id="IPR011855">
    <property type="entry name" value="Phgtail_TP901_1"/>
</dbReference>
<gene>
    <name evidence="1" type="ORF">UFOVP681_11</name>
</gene>
<reference evidence="1" key="1">
    <citation type="submission" date="2020-04" db="EMBL/GenBank/DDBJ databases">
        <authorList>
            <person name="Chiriac C."/>
            <person name="Salcher M."/>
            <person name="Ghai R."/>
            <person name="Kavagutti S V."/>
        </authorList>
    </citation>
    <scope>NUCLEOTIDE SEQUENCE</scope>
</reference>
<evidence type="ECO:0000313" key="1">
    <source>
        <dbReference type="EMBL" id="CAB4157261.1"/>
    </source>
</evidence>
<dbReference type="EMBL" id="LR796657">
    <property type="protein sequence ID" value="CAB4157261.1"/>
    <property type="molecule type" value="Genomic_DNA"/>
</dbReference>
<dbReference type="PRINTS" id="PR01996">
    <property type="entry name" value="MTP1FAMILY"/>
</dbReference>
<organism evidence="1">
    <name type="scientific">uncultured Caudovirales phage</name>
    <dbReference type="NCBI Taxonomy" id="2100421"/>
    <lineage>
        <taxon>Viruses</taxon>
        <taxon>Duplodnaviria</taxon>
        <taxon>Heunggongvirae</taxon>
        <taxon>Uroviricota</taxon>
        <taxon>Caudoviricetes</taxon>
        <taxon>Peduoviridae</taxon>
        <taxon>Maltschvirus</taxon>
        <taxon>Maltschvirus maltsch</taxon>
    </lineage>
</organism>